<evidence type="ECO:0000256" key="3">
    <source>
        <dbReference type="ARBA" id="ARBA00022676"/>
    </source>
</evidence>
<dbReference type="GO" id="GO:0016763">
    <property type="term" value="F:pentosyltransferase activity"/>
    <property type="evidence" value="ECO:0007669"/>
    <property type="project" value="TreeGrafter"/>
</dbReference>
<evidence type="ECO:0000256" key="4">
    <source>
        <dbReference type="ARBA" id="ARBA00022679"/>
    </source>
</evidence>
<reference evidence="9 10" key="1">
    <citation type="submission" date="2017-06" db="EMBL/GenBank/DDBJ databases">
        <authorList>
            <person name="Kim H.J."/>
            <person name="Triplett B.A."/>
        </authorList>
    </citation>
    <scope>NUCLEOTIDE SEQUENCE [LARGE SCALE GENOMIC DNA]</scope>
    <source>
        <strain evidence="9 10">DSM 18704</strain>
    </source>
</reference>
<keyword evidence="10" id="KW-1185">Reference proteome</keyword>
<dbReference type="GO" id="GO:0005886">
    <property type="term" value="C:plasma membrane"/>
    <property type="evidence" value="ECO:0007669"/>
    <property type="project" value="UniProtKB-SubCell"/>
</dbReference>
<evidence type="ECO:0008006" key="11">
    <source>
        <dbReference type="Google" id="ProtNLM"/>
    </source>
</evidence>
<keyword evidence="4" id="KW-0808">Transferase</keyword>
<dbReference type="PANTHER" id="PTHR33908">
    <property type="entry name" value="MANNOSYLTRANSFERASE YKCB-RELATED"/>
    <property type="match status" value="1"/>
</dbReference>
<evidence type="ECO:0000313" key="10">
    <source>
        <dbReference type="Proteomes" id="UP000198356"/>
    </source>
</evidence>
<feature type="transmembrane region" description="Helical" evidence="8">
    <location>
        <begin position="197"/>
        <end position="216"/>
    </location>
</feature>
<evidence type="ECO:0000256" key="5">
    <source>
        <dbReference type="ARBA" id="ARBA00022692"/>
    </source>
</evidence>
<feature type="transmembrane region" description="Helical" evidence="8">
    <location>
        <begin position="128"/>
        <end position="146"/>
    </location>
</feature>
<feature type="transmembrane region" description="Helical" evidence="8">
    <location>
        <begin position="158"/>
        <end position="185"/>
    </location>
</feature>
<gene>
    <name evidence="9" type="ORF">SAMN05421770_101801</name>
</gene>
<evidence type="ECO:0000256" key="2">
    <source>
        <dbReference type="ARBA" id="ARBA00022475"/>
    </source>
</evidence>
<comment type="subcellular location">
    <subcellularLocation>
        <location evidence="1">Cell membrane</location>
        <topology evidence="1">Multi-pass membrane protein</topology>
    </subcellularLocation>
</comment>
<accession>A0A239E4P6</accession>
<dbReference type="GO" id="GO:0009103">
    <property type="term" value="P:lipopolysaccharide biosynthetic process"/>
    <property type="evidence" value="ECO:0007669"/>
    <property type="project" value="UniProtKB-ARBA"/>
</dbReference>
<keyword evidence="3" id="KW-0328">Glycosyltransferase</keyword>
<organism evidence="9 10">
    <name type="scientific">Granulicella rosea</name>
    <dbReference type="NCBI Taxonomy" id="474952"/>
    <lineage>
        <taxon>Bacteria</taxon>
        <taxon>Pseudomonadati</taxon>
        <taxon>Acidobacteriota</taxon>
        <taxon>Terriglobia</taxon>
        <taxon>Terriglobales</taxon>
        <taxon>Acidobacteriaceae</taxon>
        <taxon>Granulicella</taxon>
    </lineage>
</organism>
<protein>
    <recommendedName>
        <fullName evidence="11">Dolichyl-phosphate-mannose-protein mannosyltransferase</fullName>
    </recommendedName>
</protein>
<evidence type="ECO:0000313" key="9">
    <source>
        <dbReference type="EMBL" id="SNS39720.1"/>
    </source>
</evidence>
<proteinExistence type="predicted"/>
<evidence type="ECO:0000256" key="8">
    <source>
        <dbReference type="SAM" id="Phobius"/>
    </source>
</evidence>
<sequence length="360" mass="38342">MDRETRRRWALTGLLLAGGLLRLTMIEHARGADSEAGLFPELSRNLLRGGAIVPEPATTPGYGLVLELLGGHVEWVLVLQSSLDLLGVTLLVRFLWRWSGERAGDLALALGALCVFTAAYAATPLPESLSVFAVMLGIWGYGQMMLARAPGWRRLLPVAAAGALAMLLSPDGVLLPAAMVGGILWDGRERWGLGRAVRAAAVAGLLIAGPLLPWAVGNWRTFHATRLLEPSSTIPGHGAETFVLPFAHSGHGFVAIAMGLLGLGYVVAGAMGFVRRLTPFAGWMIGYVVVRCLLAATLERRSIVETTPMLVVGAACWLGGRSSGRWGLRETVQAGESDLAELFAESFPVPERGGLELVKR</sequence>
<feature type="transmembrane region" description="Helical" evidence="8">
    <location>
        <begin position="253"/>
        <end position="274"/>
    </location>
</feature>
<dbReference type="AlphaFoldDB" id="A0A239E4P6"/>
<evidence type="ECO:0000256" key="7">
    <source>
        <dbReference type="ARBA" id="ARBA00023136"/>
    </source>
</evidence>
<keyword evidence="6 8" id="KW-1133">Transmembrane helix</keyword>
<dbReference type="InterPro" id="IPR050297">
    <property type="entry name" value="LipidA_mod_glycosyltrf_83"/>
</dbReference>
<name>A0A239E4P6_9BACT</name>
<keyword evidence="2" id="KW-1003">Cell membrane</keyword>
<dbReference type="OrthoDB" id="5293641at2"/>
<dbReference type="Proteomes" id="UP000198356">
    <property type="component" value="Unassembled WGS sequence"/>
</dbReference>
<dbReference type="PANTHER" id="PTHR33908:SF11">
    <property type="entry name" value="MEMBRANE PROTEIN"/>
    <property type="match status" value="1"/>
</dbReference>
<keyword evidence="5 8" id="KW-0812">Transmembrane</keyword>
<dbReference type="RefSeq" id="WP_142988197.1">
    <property type="nucleotide sequence ID" value="NZ_FZOU01000001.1"/>
</dbReference>
<evidence type="ECO:0000256" key="6">
    <source>
        <dbReference type="ARBA" id="ARBA00022989"/>
    </source>
</evidence>
<keyword evidence="7 8" id="KW-0472">Membrane</keyword>
<evidence type="ECO:0000256" key="1">
    <source>
        <dbReference type="ARBA" id="ARBA00004651"/>
    </source>
</evidence>
<dbReference type="EMBL" id="FZOU01000001">
    <property type="protein sequence ID" value="SNS39720.1"/>
    <property type="molecule type" value="Genomic_DNA"/>
</dbReference>